<organism evidence="2 3">
    <name type="scientific">Funneliformis mosseae</name>
    <name type="common">Endomycorrhizal fungus</name>
    <name type="synonym">Glomus mosseae</name>
    <dbReference type="NCBI Taxonomy" id="27381"/>
    <lineage>
        <taxon>Eukaryota</taxon>
        <taxon>Fungi</taxon>
        <taxon>Fungi incertae sedis</taxon>
        <taxon>Mucoromycota</taxon>
        <taxon>Glomeromycotina</taxon>
        <taxon>Glomeromycetes</taxon>
        <taxon>Glomerales</taxon>
        <taxon>Glomeraceae</taxon>
        <taxon>Funneliformis</taxon>
    </lineage>
</organism>
<dbReference type="Proteomes" id="UP000789375">
    <property type="component" value="Unassembled WGS sequence"/>
</dbReference>
<evidence type="ECO:0000313" key="2">
    <source>
        <dbReference type="EMBL" id="CAG8614811.1"/>
    </source>
</evidence>
<dbReference type="EMBL" id="CAJVPP010002898">
    <property type="protein sequence ID" value="CAG8614811.1"/>
    <property type="molecule type" value="Genomic_DNA"/>
</dbReference>
<evidence type="ECO:0000313" key="3">
    <source>
        <dbReference type="Proteomes" id="UP000789375"/>
    </source>
</evidence>
<accession>A0A9N9CX39</accession>
<evidence type="ECO:0000256" key="1">
    <source>
        <dbReference type="SAM" id="Phobius"/>
    </source>
</evidence>
<name>A0A9N9CX39_FUNMO</name>
<proteinExistence type="predicted"/>
<keyword evidence="1" id="KW-1133">Transmembrane helix</keyword>
<dbReference type="AlphaFoldDB" id="A0A9N9CX39"/>
<protein>
    <submittedName>
        <fullName evidence="2">4919_t:CDS:1</fullName>
    </submittedName>
</protein>
<keyword evidence="1" id="KW-0472">Membrane</keyword>
<reference evidence="2" key="1">
    <citation type="submission" date="2021-06" db="EMBL/GenBank/DDBJ databases">
        <authorList>
            <person name="Kallberg Y."/>
            <person name="Tangrot J."/>
            <person name="Rosling A."/>
        </authorList>
    </citation>
    <scope>NUCLEOTIDE SEQUENCE</scope>
    <source>
        <strain evidence="2">87-6 pot B 2015</strain>
    </source>
</reference>
<gene>
    <name evidence="2" type="ORF">FMOSSE_LOCUS9662</name>
</gene>
<keyword evidence="3" id="KW-1185">Reference proteome</keyword>
<sequence length="87" mass="9636">MKILIASIGGTVRAVIIMAFGFLFYKWNKNRNEQSPEQHILPEIICYVNFGFFICSVGIGPCQIPNNGLLDFGPKEDVQSNSNSNGL</sequence>
<keyword evidence="1" id="KW-0812">Transmembrane</keyword>
<comment type="caution">
    <text evidence="2">The sequence shown here is derived from an EMBL/GenBank/DDBJ whole genome shotgun (WGS) entry which is preliminary data.</text>
</comment>
<feature type="transmembrane region" description="Helical" evidence="1">
    <location>
        <begin position="6"/>
        <end position="25"/>
    </location>
</feature>